<dbReference type="AlphaFoldDB" id="A0A2T9Z1R3"/>
<reference evidence="2 3" key="1">
    <citation type="journal article" date="2018" name="MBio">
        <title>Comparative Genomics Reveals the Core Gene Toolbox for the Fungus-Insect Symbiosis.</title>
        <authorList>
            <person name="Wang Y."/>
            <person name="Stata M."/>
            <person name="Wang W."/>
            <person name="Stajich J.E."/>
            <person name="White M.M."/>
            <person name="Moncalvo J.M."/>
        </authorList>
    </citation>
    <scope>NUCLEOTIDE SEQUENCE [LARGE SCALE GENOMIC DNA]</scope>
    <source>
        <strain evidence="2 3">AUS-77-4</strain>
    </source>
</reference>
<proteinExistence type="predicted"/>
<protein>
    <submittedName>
        <fullName evidence="2">Uncharacterized protein</fullName>
    </submittedName>
</protein>
<evidence type="ECO:0000313" key="2">
    <source>
        <dbReference type="EMBL" id="PVU98496.1"/>
    </source>
</evidence>
<dbReference type="Proteomes" id="UP000245699">
    <property type="component" value="Unassembled WGS sequence"/>
</dbReference>
<evidence type="ECO:0000313" key="3">
    <source>
        <dbReference type="Proteomes" id="UP000245699"/>
    </source>
</evidence>
<organism evidence="2 3">
    <name type="scientific">Furculomyces boomerangus</name>
    <dbReference type="NCBI Taxonomy" id="61424"/>
    <lineage>
        <taxon>Eukaryota</taxon>
        <taxon>Fungi</taxon>
        <taxon>Fungi incertae sedis</taxon>
        <taxon>Zoopagomycota</taxon>
        <taxon>Kickxellomycotina</taxon>
        <taxon>Harpellomycetes</taxon>
        <taxon>Harpellales</taxon>
        <taxon>Harpellaceae</taxon>
        <taxon>Furculomyces</taxon>
    </lineage>
</organism>
<accession>A0A2T9Z1R3</accession>
<sequence length="214" mass="22649">MKLSLFVLFTQILSASAAVVTVTATSDHDGKSTFKINGVMCGCIQDGSVQCTGAAPPAPSPYDKCVKDHDGKSTFKINGVMCGCIQDGSVKCTGAAPPTPSPYDKCVKDHDGKSTFKINGVMCGCIQDGSVKCTGAIKPQVVYKLLGWYKVLVSELHVSEDLIPINILLDTASYLAGIVAPRASIIDDIIAQHAPLNQRQVVGRVPLVRRSGVR</sequence>
<dbReference type="EMBL" id="MBFT01000078">
    <property type="protein sequence ID" value="PVU98496.1"/>
    <property type="molecule type" value="Genomic_DNA"/>
</dbReference>
<name>A0A2T9Z1R3_9FUNG</name>
<feature type="chain" id="PRO_5015725990" evidence="1">
    <location>
        <begin position="18"/>
        <end position="214"/>
    </location>
</feature>
<dbReference type="OrthoDB" id="5527668at2759"/>
<feature type="signal peptide" evidence="1">
    <location>
        <begin position="1"/>
        <end position="17"/>
    </location>
</feature>
<keyword evidence="3" id="KW-1185">Reference proteome</keyword>
<keyword evidence="1" id="KW-0732">Signal</keyword>
<comment type="caution">
    <text evidence="2">The sequence shown here is derived from an EMBL/GenBank/DDBJ whole genome shotgun (WGS) entry which is preliminary data.</text>
</comment>
<gene>
    <name evidence="2" type="ORF">BB559_001520</name>
</gene>
<evidence type="ECO:0000256" key="1">
    <source>
        <dbReference type="SAM" id="SignalP"/>
    </source>
</evidence>